<sequence length="235" mass="26273">MKMDGSGWKDHLHFAFLGEHVLLPNLHIDSLWKFLVASILAICVCSSERLLTYALSKYWDPLGTRRSRARNALWRAGLYWVVTFDRLMYMLIAMTFNVGLIMVTVTTLSIGQFIIEFKDNPCSRHPPDPEYTRQKEPLLSPRPHTPTSAAAYPPPLPRRSPPRRTRSKPHDIYIHPSNSNIARAEAAAQELGLSALTLTSGSGSDFLGEEYTADEAGDGWEPGKGKDVARALLGR</sequence>
<evidence type="ECO:0000313" key="4">
    <source>
        <dbReference type="Proteomes" id="UP000218811"/>
    </source>
</evidence>
<dbReference type="AlphaFoldDB" id="A0A2H3JE95"/>
<keyword evidence="4" id="KW-1185">Reference proteome</keyword>
<accession>A0A2H3JE95</accession>
<evidence type="ECO:0000313" key="3">
    <source>
        <dbReference type="EMBL" id="PCH34287.1"/>
    </source>
</evidence>
<dbReference type="OMA" id="RLMYMLI"/>
<keyword evidence="2" id="KW-0812">Transmembrane</keyword>
<feature type="region of interest" description="Disordered" evidence="1">
    <location>
        <begin position="124"/>
        <end position="175"/>
    </location>
</feature>
<keyword evidence="2" id="KW-0472">Membrane</keyword>
<evidence type="ECO:0000256" key="1">
    <source>
        <dbReference type="SAM" id="MobiDB-lite"/>
    </source>
</evidence>
<proteinExistence type="predicted"/>
<keyword evidence="2" id="KW-1133">Transmembrane helix</keyword>
<feature type="compositionally biased region" description="Basic and acidic residues" evidence="1">
    <location>
        <begin position="124"/>
        <end position="136"/>
    </location>
</feature>
<dbReference type="Proteomes" id="UP000218811">
    <property type="component" value="Unassembled WGS sequence"/>
</dbReference>
<dbReference type="OrthoDB" id="73901at2759"/>
<dbReference type="EMBL" id="KB467831">
    <property type="protein sequence ID" value="PCH34287.1"/>
    <property type="molecule type" value="Genomic_DNA"/>
</dbReference>
<evidence type="ECO:0008006" key="5">
    <source>
        <dbReference type="Google" id="ProtNLM"/>
    </source>
</evidence>
<gene>
    <name evidence="3" type="ORF">WOLCODRAFT_148351</name>
</gene>
<feature type="transmembrane region" description="Helical" evidence="2">
    <location>
        <begin position="98"/>
        <end position="115"/>
    </location>
</feature>
<name>A0A2H3JE95_WOLCO</name>
<protein>
    <recommendedName>
        <fullName evidence="5">Copper transporter</fullName>
    </recommendedName>
</protein>
<reference evidence="3 4" key="1">
    <citation type="journal article" date="2012" name="Science">
        <title>The Paleozoic origin of enzymatic lignin decomposition reconstructed from 31 fungal genomes.</title>
        <authorList>
            <person name="Floudas D."/>
            <person name="Binder M."/>
            <person name="Riley R."/>
            <person name="Barry K."/>
            <person name="Blanchette R.A."/>
            <person name="Henrissat B."/>
            <person name="Martinez A.T."/>
            <person name="Otillar R."/>
            <person name="Spatafora J.W."/>
            <person name="Yadav J.S."/>
            <person name="Aerts A."/>
            <person name="Benoit I."/>
            <person name="Boyd A."/>
            <person name="Carlson A."/>
            <person name="Copeland A."/>
            <person name="Coutinho P.M."/>
            <person name="de Vries R.P."/>
            <person name="Ferreira P."/>
            <person name="Findley K."/>
            <person name="Foster B."/>
            <person name="Gaskell J."/>
            <person name="Glotzer D."/>
            <person name="Gorecki P."/>
            <person name="Heitman J."/>
            <person name="Hesse C."/>
            <person name="Hori C."/>
            <person name="Igarashi K."/>
            <person name="Jurgens J.A."/>
            <person name="Kallen N."/>
            <person name="Kersten P."/>
            <person name="Kohler A."/>
            <person name="Kuees U."/>
            <person name="Kumar T.K.A."/>
            <person name="Kuo A."/>
            <person name="LaButti K."/>
            <person name="Larrondo L.F."/>
            <person name="Lindquist E."/>
            <person name="Ling A."/>
            <person name="Lombard V."/>
            <person name="Lucas S."/>
            <person name="Lundell T."/>
            <person name="Martin R."/>
            <person name="McLaughlin D.J."/>
            <person name="Morgenstern I."/>
            <person name="Morin E."/>
            <person name="Murat C."/>
            <person name="Nagy L.G."/>
            <person name="Nolan M."/>
            <person name="Ohm R.A."/>
            <person name="Patyshakuliyeva A."/>
            <person name="Rokas A."/>
            <person name="Ruiz-Duenas F.J."/>
            <person name="Sabat G."/>
            <person name="Salamov A."/>
            <person name="Samejima M."/>
            <person name="Schmutz J."/>
            <person name="Slot J.C."/>
            <person name="St John F."/>
            <person name="Stenlid J."/>
            <person name="Sun H."/>
            <person name="Sun S."/>
            <person name="Syed K."/>
            <person name="Tsang A."/>
            <person name="Wiebenga A."/>
            <person name="Young D."/>
            <person name="Pisabarro A."/>
            <person name="Eastwood D.C."/>
            <person name="Martin F."/>
            <person name="Cullen D."/>
            <person name="Grigoriev I.V."/>
            <person name="Hibbett D.S."/>
        </authorList>
    </citation>
    <scope>NUCLEOTIDE SEQUENCE [LARGE SCALE GENOMIC DNA]</scope>
    <source>
        <strain evidence="3 4">MD-104</strain>
    </source>
</reference>
<organism evidence="3 4">
    <name type="scientific">Wolfiporia cocos (strain MD-104)</name>
    <name type="common">Brown rot fungus</name>
    <dbReference type="NCBI Taxonomy" id="742152"/>
    <lineage>
        <taxon>Eukaryota</taxon>
        <taxon>Fungi</taxon>
        <taxon>Dikarya</taxon>
        <taxon>Basidiomycota</taxon>
        <taxon>Agaricomycotina</taxon>
        <taxon>Agaricomycetes</taxon>
        <taxon>Polyporales</taxon>
        <taxon>Phaeolaceae</taxon>
        <taxon>Wolfiporia</taxon>
    </lineage>
</organism>
<evidence type="ECO:0000256" key="2">
    <source>
        <dbReference type="SAM" id="Phobius"/>
    </source>
</evidence>